<dbReference type="AlphaFoldDB" id="A0AAD7G9W8"/>
<evidence type="ECO:0000259" key="1">
    <source>
        <dbReference type="PROSITE" id="PS50011"/>
    </source>
</evidence>
<dbReference type="GO" id="GO:0005524">
    <property type="term" value="F:ATP binding"/>
    <property type="evidence" value="ECO:0007669"/>
    <property type="project" value="InterPro"/>
</dbReference>
<protein>
    <recommendedName>
        <fullName evidence="1">Protein kinase domain-containing protein</fullName>
    </recommendedName>
</protein>
<dbReference type="EMBL" id="JARKIE010000177">
    <property type="protein sequence ID" value="KAJ7671019.1"/>
    <property type="molecule type" value="Genomic_DNA"/>
</dbReference>
<evidence type="ECO:0000313" key="2">
    <source>
        <dbReference type="EMBL" id="KAJ7671019.1"/>
    </source>
</evidence>
<feature type="non-terminal residue" evidence="2">
    <location>
        <position position="1"/>
    </location>
</feature>
<name>A0AAD7G9W8_MYCRO</name>
<proteinExistence type="predicted"/>
<sequence>PNVVDLLGHTADGRLLFQLNNDNKLSANTIAVLALKRIFLKLAEALIQLHSIGIIHRGLVLRNILGSSDHQTTYLCDLEADLGSWECPEIADALAQAVLNRDLGLRSAPYSEASDIYMFGRLMTDFIVSNGVRTRWQAIAGGNWLPPAPFRSVVLDCVKGALSARLAMRQVKVRLEAIQCQ</sequence>
<comment type="caution">
    <text evidence="2">The sequence shown here is derived from an EMBL/GenBank/DDBJ whole genome shotgun (WGS) entry which is preliminary data.</text>
</comment>
<feature type="domain" description="Protein kinase" evidence="1">
    <location>
        <begin position="1"/>
        <end position="181"/>
    </location>
</feature>
<evidence type="ECO:0000313" key="3">
    <source>
        <dbReference type="Proteomes" id="UP001221757"/>
    </source>
</evidence>
<organism evidence="2 3">
    <name type="scientific">Mycena rosella</name>
    <name type="common">Pink bonnet</name>
    <name type="synonym">Agaricus rosellus</name>
    <dbReference type="NCBI Taxonomy" id="1033263"/>
    <lineage>
        <taxon>Eukaryota</taxon>
        <taxon>Fungi</taxon>
        <taxon>Dikarya</taxon>
        <taxon>Basidiomycota</taxon>
        <taxon>Agaricomycotina</taxon>
        <taxon>Agaricomycetes</taxon>
        <taxon>Agaricomycetidae</taxon>
        <taxon>Agaricales</taxon>
        <taxon>Marasmiineae</taxon>
        <taxon>Mycenaceae</taxon>
        <taxon>Mycena</taxon>
    </lineage>
</organism>
<accession>A0AAD7G9W8</accession>
<dbReference type="Proteomes" id="UP001221757">
    <property type="component" value="Unassembled WGS sequence"/>
</dbReference>
<dbReference type="GO" id="GO:0004672">
    <property type="term" value="F:protein kinase activity"/>
    <property type="evidence" value="ECO:0007669"/>
    <property type="project" value="InterPro"/>
</dbReference>
<reference evidence="2" key="1">
    <citation type="submission" date="2023-03" db="EMBL/GenBank/DDBJ databases">
        <title>Massive genome expansion in bonnet fungi (Mycena s.s.) driven by repeated elements and novel gene families across ecological guilds.</title>
        <authorList>
            <consortium name="Lawrence Berkeley National Laboratory"/>
            <person name="Harder C.B."/>
            <person name="Miyauchi S."/>
            <person name="Viragh M."/>
            <person name="Kuo A."/>
            <person name="Thoen E."/>
            <person name="Andreopoulos B."/>
            <person name="Lu D."/>
            <person name="Skrede I."/>
            <person name="Drula E."/>
            <person name="Henrissat B."/>
            <person name="Morin E."/>
            <person name="Kohler A."/>
            <person name="Barry K."/>
            <person name="LaButti K."/>
            <person name="Morin E."/>
            <person name="Salamov A."/>
            <person name="Lipzen A."/>
            <person name="Mereny Z."/>
            <person name="Hegedus B."/>
            <person name="Baldrian P."/>
            <person name="Stursova M."/>
            <person name="Weitz H."/>
            <person name="Taylor A."/>
            <person name="Grigoriev I.V."/>
            <person name="Nagy L.G."/>
            <person name="Martin F."/>
            <person name="Kauserud H."/>
        </authorList>
    </citation>
    <scope>NUCLEOTIDE SEQUENCE</scope>
    <source>
        <strain evidence="2">CBHHK067</strain>
    </source>
</reference>
<dbReference type="InterPro" id="IPR011009">
    <property type="entry name" value="Kinase-like_dom_sf"/>
</dbReference>
<keyword evidence="3" id="KW-1185">Reference proteome</keyword>
<gene>
    <name evidence="2" type="ORF">B0H17DRAFT_1245289</name>
</gene>
<dbReference type="PROSITE" id="PS50011">
    <property type="entry name" value="PROTEIN_KINASE_DOM"/>
    <property type="match status" value="1"/>
</dbReference>
<dbReference type="InterPro" id="IPR000719">
    <property type="entry name" value="Prot_kinase_dom"/>
</dbReference>
<dbReference type="SUPFAM" id="SSF56112">
    <property type="entry name" value="Protein kinase-like (PK-like)"/>
    <property type="match status" value="1"/>
</dbReference>
<dbReference type="Gene3D" id="1.10.510.10">
    <property type="entry name" value="Transferase(Phosphotransferase) domain 1"/>
    <property type="match status" value="1"/>
</dbReference>